<keyword evidence="8 9" id="KW-0472">Membrane</keyword>
<evidence type="ECO:0000256" key="6">
    <source>
        <dbReference type="ARBA" id="ARBA00022847"/>
    </source>
</evidence>
<comment type="similarity">
    <text evidence="2">Belongs to the major facilitator superfamily. Metabolite:H+ Symporter (MHS) family (TC 2.A.1.6) family.</text>
</comment>
<dbReference type="GO" id="GO:0015293">
    <property type="term" value="F:symporter activity"/>
    <property type="evidence" value="ECO:0007669"/>
    <property type="project" value="UniProtKB-KW"/>
</dbReference>
<dbReference type="PROSITE" id="PS00217">
    <property type="entry name" value="SUGAR_TRANSPORT_2"/>
    <property type="match status" value="1"/>
</dbReference>
<feature type="transmembrane region" description="Helical" evidence="9">
    <location>
        <begin position="114"/>
        <end position="134"/>
    </location>
</feature>
<dbReference type="Proteomes" id="UP000199032">
    <property type="component" value="Unassembled WGS sequence"/>
</dbReference>
<evidence type="ECO:0000256" key="5">
    <source>
        <dbReference type="ARBA" id="ARBA00022692"/>
    </source>
</evidence>
<proteinExistence type="inferred from homology"/>
<accession>A0A0S4LJP8</accession>
<name>A0A0S4LJP8_9BACT</name>
<evidence type="ECO:0000256" key="1">
    <source>
        <dbReference type="ARBA" id="ARBA00004651"/>
    </source>
</evidence>
<feature type="transmembrane region" description="Helical" evidence="9">
    <location>
        <begin position="190"/>
        <end position="209"/>
    </location>
</feature>
<feature type="transmembrane region" description="Helical" evidence="9">
    <location>
        <begin position="244"/>
        <end position="265"/>
    </location>
</feature>
<feature type="transmembrane region" description="Helical" evidence="9">
    <location>
        <begin position="155"/>
        <end position="178"/>
    </location>
</feature>
<keyword evidence="12" id="KW-1185">Reference proteome</keyword>
<organism evidence="11 12">
    <name type="scientific">Candidatus Nitrospira nitrosa</name>
    <dbReference type="NCBI Taxonomy" id="1742972"/>
    <lineage>
        <taxon>Bacteria</taxon>
        <taxon>Pseudomonadati</taxon>
        <taxon>Nitrospirota</taxon>
        <taxon>Nitrospiria</taxon>
        <taxon>Nitrospirales</taxon>
        <taxon>Nitrospiraceae</taxon>
        <taxon>Nitrospira</taxon>
    </lineage>
</organism>
<dbReference type="PROSITE" id="PS50850">
    <property type="entry name" value="MFS"/>
    <property type="match status" value="1"/>
</dbReference>
<dbReference type="Gene3D" id="1.20.1250.20">
    <property type="entry name" value="MFS general substrate transporter like domains"/>
    <property type="match status" value="2"/>
</dbReference>
<evidence type="ECO:0000256" key="9">
    <source>
        <dbReference type="SAM" id="Phobius"/>
    </source>
</evidence>
<dbReference type="PANTHER" id="PTHR43528:SF1">
    <property type="entry name" value="ALPHA-KETOGLUTARATE PERMEASE"/>
    <property type="match status" value="1"/>
</dbReference>
<dbReference type="GO" id="GO:0005886">
    <property type="term" value="C:plasma membrane"/>
    <property type="evidence" value="ECO:0007669"/>
    <property type="project" value="UniProtKB-SubCell"/>
</dbReference>
<dbReference type="Pfam" id="PF07690">
    <property type="entry name" value="MFS_1"/>
    <property type="match status" value="1"/>
</dbReference>
<dbReference type="PANTHER" id="PTHR43528">
    <property type="entry name" value="ALPHA-KETOGLUTARATE PERMEASE"/>
    <property type="match status" value="1"/>
</dbReference>
<feature type="transmembrane region" description="Helical" evidence="9">
    <location>
        <begin position="90"/>
        <end position="108"/>
    </location>
</feature>
<evidence type="ECO:0000256" key="8">
    <source>
        <dbReference type="ARBA" id="ARBA00023136"/>
    </source>
</evidence>
<feature type="transmembrane region" description="Helical" evidence="9">
    <location>
        <begin position="277"/>
        <end position="297"/>
    </location>
</feature>
<comment type="subcellular location">
    <subcellularLocation>
        <location evidence="1">Cell membrane</location>
        <topology evidence="1">Multi-pass membrane protein</topology>
    </subcellularLocation>
</comment>
<keyword evidence="7 9" id="KW-1133">Transmembrane helix</keyword>
<keyword evidence="5 9" id="KW-0812">Transmembrane</keyword>
<feature type="transmembrane region" description="Helical" evidence="9">
    <location>
        <begin position="401"/>
        <end position="422"/>
    </location>
</feature>
<feature type="transmembrane region" description="Helical" evidence="9">
    <location>
        <begin position="30"/>
        <end position="50"/>
    </location>
</feature>
<sequence>MNDSTSKVQDSPRTLRTTVLAGAIGNVLEWYDFALFGYFAPILSVLFFPASDPSLSLIATFSVFAVGFLARPLGALCFGYWGDTRGRRSALSWSVILMAIPTCLLGLLPTYEQIGLAAPIALTLLRFIQGFSVGGEFTGSVTFLIEHAARNERGYIGSWAGFSAQIGALLGSGVGAVAGASFTQETLHDWGWRIPFLAGSVIAVVGWYLRQHLPESPAFQRLQQRGVVSSTPIRDFARQNRAPLLQVIGLVLLHGVGFYIFFVYLPTYLTKVSDLPMRTALTINTVCMAVMAILIPIMGKLADRVGPRWVLAGGAMSLALGTVPFFSWFSSGDVVSVAMAQLAVTIFVAAYMGPFFAIVAILFPVAHRYTGLSISYNMASALFGGTAPLVATMIFERSGSPLAPGWYVTGCAVISLLVLMTIRDEAQVPATIHSSLR</sequence>
<dbReference type="SUPFAM" id="SSF103473">
    <property type="entry name" value="MFS general substrate transporter"/>
    <property type="match status" value="1"/>
</dbReference>
<evidence type="ECO:0000313" key="12">
    <source>
        <dbReference type="Proteomes" id="UP000199032"/>
    </source>
</evidence>
<evidence type="ECO:0000256" key="3">
    <source>
        <dbReference type="ARBA" id="ARBA00022448"/>
    </source>
</evidence>
<gene>
    <name evidence="11" type="ORF">COMA1_30301</name>
</gene>
<feature type="transmembrane region" description="Helical" evidence="9">
    <location>
        <begin position="375"/>
        <end position="395"/>
    </location>
</feature>
<keyword evidence="3" id="KW-0813">Transport</keyword>
<feature type="domain" description="Major facilitator superfamily (MFS) profile" evidence="10">
    <location>
        <begin position="18"/>
        <end position="427"/>
    </location>
</feature>
<dbReference type="FunFam" id="1.20.1250.20:FF:000001">
    <property type="entry name" value="Dicarboxylate MFS transporter"/>
    <property type="match status" value="1"/>
</dbReference>
<keyword evidence="6" id="KW-0769">Symport</keyword>
<evidence type="ECO:0000313" key="11">
    <source>
        <dbReference type="EMBL" id="CUS36893.1"/>
    </source>
</evidence>
<evidence type="ECO:0000256" key="7">
    <source>
        <dbReference type="ARBA" id="ARBA00022989"/>
    </source>
</evidence>
<evidence type="ECO:0000256" key="4">
    <source>
        <dbReference type="ARBA" id="ARBA00022475"/>
    </source>
</evidence>
<dbReference type="InterPro" id="IPR051084">
    <property type="entry name" value="H+-coupled_symporters"/>
</dbReference>
<dbReference type="InterPro" id="IPR005829">
    <property type="entry name" value="Sugar_transporter_CS"/>
</dbReference>
<feature type="transmembrane region" description="Helical" evidence="9">
    <location>
        <begin position="56"/>
        <end position="78"/>
    </location>
</feature>
<evidence type="ECO:0000256" key="2">
    <source>
        <dbReference type="ARBA" id="ARBA00008240"/>
    </source>
</evidence>
<dbReference type="RefSeq" id="WP_176698056.1">
    <property type="nucleotide sequence ID" value="NZ_CZQA01000009.1"/>
</dbReference>
<dbReference type="AlphaFoldDB" id="A0A0S4LJP8"/>
<dbReference type="STRING" id="1742972.COMA1_30301"/>
<keyword evidence="4" id="KW-1003">Cell membrane</keyword>
<dbReference type="InterPro" id="IPR020846">
    <property type="entry name" value="MFS_dom"/>
</dbReference>
<evidence type="ECO:0000259" key="10">
    <source>
        <dbReference type="PROSITE" id="PS50850"/>
    </source>
</evidence>
<protein>
    <submittedName>
        <fullName evidence="11">General substrate transporter</fullName>
    </submittedName>
</protein>
<reference evidence="11 12" key="1">
    <citation type="submission" date="2015-10" db="EMBL/GenBank/DDBJ databases">
        <authorList>
            <person name="Gilbert D.G."/>
        </authorList>
    </citation>
    <scope>NUCLEOTIDE SEQUENCE [LARGE SCALE GENOMIC DNA]</scope>
    <source>
        <strain evidence="11">COMA1</strain>
    </source>
</reference>
<dbReference type="EMBL" id="CZQA01000009">
    <property type="protein sequence ID" value="CUS36893.1"/>
    <property type="molecule type" value="Genomic_DNA"/>
</dbReference>
<feature type="transmembrane region" description="Helical" evidence="9">
    <location>
        <begin position="309"/>
        <end position="330"/>
    </location>
</feature>
<feature type="transmembrane region" description="Helical" evidence="9">
    <location>
        <begin position="342"/>
        <end position="363"/>
    </location>
</feature>
<dbReference type="InterPro" id="IPR036259">
    <property type="entry name" value="MFS_trans_sf"/>
</dbReference>
<dbReference type="InterPro" id="IPR011701">
    <property type="entry name" value="MFS"/>
</dbReference>